<dbReference type="InterPro" id="IPR015943">
    <property type="entry name" value="WD40/YVTN_repeat-like_dom_sf"/>
</dbReference>
<dbReference type="GO" id="GO:1904263">
    <property type="term" value="P:positive regulation of TORC1 signaling"/>
    <property type="evidence" value="ECO:0007669"/>
    <property type="project" value="TreeGrafter"/>
</dbReference>
<evidence type="ECO:0000313" key="7">
    <source>
        <dbReference type="RefSeq" id="XP_011500840.1"/>
    </source>
</evidence>
<dbReference type="CTD" id="33399"/>
<dbReference type="GO" id="GO:0005737">
    <property type="term" value="C:cytoplasm"/>
    <property type="evidence" value="ECO:0007669"/>
    <property type="project" value="TreeGrafter"/>
</dbReference>
<accession>A0AAJ6YMK8</accession>
<dbReference type="Gene3D" id="2.130.10.10">
    <property type="entry name" value="YVTN repeat-like/Quinoprotein amine dehydrogenase"/>
    <property type="match status" value="1"/>
</dbReference>
<dbReference type="KEGG" id="csol:105364570"/>
<dbReference type="Pfam" id="PF21719">
    <property type="entry name" value="MIOS_a-sol"/>
    <property type="match status" value="1"/>
</dbReference>
<dbReference type="Pfam" id="PF17034">
    <property type="entry name" value="zinc_ribbon_16"/>
    <property type="match status" value="1"/>
</dbReference>
<evidence type="ECO:0000259" key="5">
    <source>
        <dbReference type="Pfam" id="PF21719"/>
    </source>
</evidence>
<sequence length="860" mass="96703">MNSVKLEVQWSPVHSNKFITWGTEICLYEIAEIKDIVRSSCTKVSDTTVTHLLATNTSHHYVKCIDIYPLSDPDILLAVGQANGKVVLTTFGPTAFDSLGLTGKELVPKHARQCNAVAWNPVDFNLLVCGLDKYRTDQSLLLWDILKSPLNTDRVHHYNASQTESIKPLAEAGVSETIHSLAWFNNEPKCLIAGVNNKQLKIIDFRDPVKIINSTPTKAVYSVAVNPHNNYHLVSHVDNQITIWDTRYFEKPVLTLSQTRQVTKVLWCPTRHNLLGSLQKDSGSLYLHDIQHHGIGGEDTEPGALERTIAPPWSNPTSFSWHPTHVNRLLAISQQGLTDYTVYERITLNWSTRSHLVWNHASKSFKYICNNDSIYKALNDISISTKSRALAEYGLLPELSQNGELAEDETLKNLWQWLYLSRSLVEDGTIPSPDNKHPGVRTVLKIDGQNSNGSFTKSDVVHRPWTDIGSNHTAKTYRSPDRDKALQLCGWRFEKDTNAPYNNLFLERLEREGAYPRATAISVFNLCLRQAIEILNRGASKMSLLTNLNIVAMALSGFSEDKNSMWRELCLKSRSQLSDPYLRATFAFLTADNDSYENVLNENGMAVEDRVAFALMFLSDSKLYEYLKKLTQKLCDEGNLAGFLLTGASLEGIQLLNRHLEITGDVQSCSLIAIRALSPKLLQESQVQIWIESYRGLLDAWKMWTQRAHFDIAMRASANEKPPQQMYISCNFCGKSISTLIQGLSRARGPFGRLVSTSNKLKMSACPSCRKPLPRCAICLMHMGTVSGLPVTSGTPSRNEEDYKLTEFSNWFTWCQTCRHGGHANHITHWFRQHSECPVTSCTCRCFSLDASCKIGVGVV</sequence>
<name>A0AAJ6YMK8_9HYME</name>
<proteinExistence type="inferred from homology"/>
<feature type="domain" description="GATOR2 complex protein MIO zinc-ribbon like" evidence="4">
    <location>
        <begin position="730"/>
        <end position="846"/>
    </location>
</feature>
<dbReference type="InterPro" id="IPR031488">
    <property type="entry name" value="Zn_ribbon_mio"/>
</dbReference>
<dbReference type="GeneID" id="105364570"/>
<organism evidence="6 7">
    <name type="scientific">Ceratosolen solmsi marchali</name>
    <dbReference type="NCBI Taxonomy" id="326594"/>
    <lineage>
        <taxon>Eukaryota</taxon>
        <taxon>Metazoa</taxon>
        <taxon>Ecdysozoa</taxon>
        <taxon>Arthropoda</taxon>
        <taxon>Hexapoda</taxon>
        <taxon>Insecta</taxon>
        <taxon>Pterygota</taxon>
        <taxon>Neoptera</taxon>
        <taxon>Endopterygota</taxon>
        <taxon>Hymenoptera</taxon>
        <taxon>Apocrita</taxon>
        <taxon>Proctotrupomorpha</taxon>
        <taxon>Chalcidoidea</taxon>
        <taxon>Agaonidae</taxon>
        <taxon>Agaoninae</taxon>
        <taxon>Ceratosolen</taxon>
    </lineage>
</organism>
<dbReference type="AlphaFoldDB" id="A0AAJ6YMK8"/>
<evidence type="ECO:0000256" key="2">
    <source>
        <dbReference type="ARBA" id="ARBA00022574"/>
    </source>
</evidence>
<keyword evidence="3" id="KW-0677">Repeat</keyword>
<dbReference type="RefSeq" id="XP_011500840.1">
    <property type="nucleotide sequence ID" value="XM_011502538.1"/>
</dbReference>
<evidence type="ECO:0000256" key="3">
    <source>
        <dbReference type="ARBA" id="ARBA00022737"/>
    </source>
</evidence>
<dbReference type="Pfam" id="PF21720">
    <property type="entry name" value="MIOS_WD40"/>
    <property type="match status" value="1"/>
</dbReference>
<dbReference type="CDD" id="cd16691">
    <property type="entry name" value="mRING-H2-C3H3C2_Mio"/>
    <property type="match status" value="1"/>
</dbReference>
<dbReference type="SMART" id="SM00320">
    <property type="entry name" value="WD40"/>
    <property type="match status" value="4"/>
</dbReference>
<keyword evidence="2" id="KW-0853">WD repeat</keyword>
<gene>
    <name evidence="7" type="primary">LOC105364570</name>
</gene>
<dbReference type="InterPro" id="IPR049092">
    <property type="entry name" value="MIOS_a-sol"/>
</dbReference>
<dbReference type="PANTHER" id="PTHR16453">
    <property type="entry name" value="WD40 DOMAIN-CONTAINING PROTEIN MIO FAMILY MEMBER"/>
    <property type="match status" value="1"/>
</dbReference>
<dbReference type="SUPFAM" id="SSF50978">
    <property type="entry name" value="WD40 repeat-like"/>
    <property type="match status" value="1"/>
</dbReference>
<dbReference type="InterPro" id="IPR037593">
    <property type="entry name" value="MIOS/Sea4"/>
</dbReference>
<dbReference type="GO" id="GO:0034198">
    <property type="term" value="P:cellular response to amino acid starvation"/>
    <property type="evidence" value="ECO:0007669"/>
    <property type="project" value="TreeGrafter"/>
</dbReference>
<reference evidence="7" key="1">
    <citation type="submission" date="2025-08" db="UniProtKB">
        <authorList>
            <consortium name="RefSeq"/>
        </authorList>
    </citation>
    <scope>IDENTIFICATION</scope>
</reference>
<evidence type="ECO:0000313" key="6">
    <source>
        <dbReference type="Proteomes" id="UP000695007"/>
    </source>
</evidence>
<evidence type="ECO:0000256" key="1">
    <source>
        <dbReference type="ARBA" id="ARBA00009713"/>
    </source>
</evidence>
<protein>
    <submittedName>
        <fullName evidence="7">WD repeat-containing protein mio-B</fullName>
    </submittedName>
</protein>
<evidence type="ECO:0000259" key="4">
    <source>
        <dbReference type="Pfam" id="PF17034"/>
    </source>
</evidence>
<comment type="similarity">
    <text evidence="1">Belongs to the WD repeat mio family.</text>
</comment>
<dbReference type="Proteomes" id="UP000695007">
    <property type="component" value="Unplaced"/>
</dbReference>
<feature type="domain" description="MIOS-like alpha-solenoid" evidence="5">
    <location>
        <begin position="386"/>
        <end position="617"/>
    </location>
</feature>
<keyword evidence="6" id="KW-1185">Reference proteome</keyword>
<dbReference type="InterPro" id="IPR001680">
    <property type="entry name" value="WD40_rpt"/>
</dbReference>
<dbReference type="InterPro" id="IPR036322">
    <property type="entry name" value="WD40_repeat_dom_sf"/>
</dbReference>
<dbReference type="PANTHER" id="PTHR16453:SF9">
    <property type="entry name" value="GATOR COMPLEX PROTEIN MIOS"/>
    <property type="match status" value="1"/>
</dbReference>